<dbReference type="Proteomes" id="UP000502756">
    <property type="component" value="Chromosome"/>
</dbReference>
<feature type="domain" description="DUF4440" evidence="2">
    <location>
        <begin position="39"/>
        <end position="150"/>
    </location>
</feature>
<dbReference type="InterPro" id="IPR032710">
    <property type="entry name" value="NTF2-like_dom_sf"/>
</dbReference>
<dbReference type="InterPro" id="IPR011944">
    <property type="entry name" value="Steroid_delta5-4_isomerase"/>
</dbReference>
<proteinExistence type="predicted"/>
<evidence type="ECO:0000313" key="4">
    <source>
        <dbReference type="Proteomes" id="UP000502756"/>
    </source>
</evidence>
<dbReference type="RefSeq" id="WP_171739546.1">
    <property type="nucleotide sequence ID" value="NZ_CP053435.1"/>
</dbReference>
<gene>
    <name evidence="3" type="ORF">HNV11_10110</name>
</gene>
<evidence type="ECO:0000256" key="1">
    <source>
        <dbReference type="SAM" id="SignalP"/>
    </source>
</evidence>
<dbReference type="InterPro" id="IPR027843">
    <property type="entry name" value="DUF4440"/>
</dbReference>
<organism evidence="3 4">
    <name type="scientific">Spirosoma taeanense</name>
    <dbReference type="NCBI Taxonomy" id="2735870"/>
    <lineage>
        <taxon>Bacteria</taxon>
        <taxon>Pseudomonadati</taxon>
        <taxon>Bacteroidota</taxon>
        <taxon>Cytophagia</taxon>
        <taxon>Cytophagales</taxon>
        <taxon>Cytophagaceae</taxon>
        <taxon>Spirosoma</taxon>
    </lineage>
</organism>
<sequence>MFHIFNQSCALALLAYGLLNVTMSNAQTQTPVASEEEPLRQLVKQVENGWNAHDSRAFSAPFAADADYVVVNGMYLKGRETIDQGHAVIFNSIYKNSHNVGTVKAIRFLRPDVAVAHVEWDLEFQAGDKLQKSKALNTMVLTKEAGQWHIAAFHNTPVLNNNR</sequence>
<dbReference type="NCBIfam" id="TIGR02246">
    <property type="entry name" value="SgcJ/EcaC family oxidoreductase"/>
    <property type="match status" value="1"/>
</dbReference>
<dbReference type="SUPFAM" id="SSF54427">
    <property type="entry name" value="NTF2-like"/>
    <property type="match status" value="1"/>
</dbReference>
<accession>A0A6M5Y5G7</accession>
<dbReference type="AlphaFoldDB" id="A0A6M5Y5G7"/>
<feature type="signal peptide" evidence="1">
    <location>
        <begin position="1"/>
        <end position="26"/>
    </location>
</feature>
<name>A0A6M5Y5G7_9BACT</name>
<keyword evidence="1" id="KW-0732">Signal</keyword>
<protein>
    <submittedName>
        <fullName evidence="3">SgcJ/EcaC family oxidoreductase</fullName>
    </submittedName>
</protein>
<dbReference type="KEGG" id="stae:HNV11_10110"/>
<evidence type="ECO:0000259" key="2">
    <source>
        <dbReference type="Pfam" id="PF14534"/>
    </source>
</evidence>
<reference evidence="3 4" key="1">
    <citation type="submission" date="2020-05" db="EMBL/GenBank/DDBJ databases">
        <title>Genome sequencing of Spirosoma sp. TS118.</title>
        <authorList>
            <person name="Lee J.-H."/>
            <person name="Jeong S."/>
            <person name="Zhao L."/>
            <person name="Jung J.-H."/>
            <person name="Kim M.-K."/>
            <person name="Lim S."/>
        </authorList>
    </citation>
    <scope>NUCLEOTIDE SEQUENCE [LARGE SCALE GENOMIC DNA]</scope>
    <source>
        <strain evidence="3 4">TS118</strain>
    </source>
</reference>
<keyword evidence="4" id="KW-1185">Reference proteome</keyword>
<dbReference type="Gene3D" id="3.10.450.50">
    <property type="match status" value="1"/>
</dbReference>
<dbReference type="Pfam" id="PF14534">
    <property type="entry name" value="DUF4440"/>
    <property type="match status" value="1"/>
</dbReference>
<dbReference type="EMBL" id="CP053435">
    <property type="protein sequence ID" value="QJW89707.1"/>
    <property type="molecule type" value="Genomic_DNA"/>
</dbReference>
<feature type="chain" id="PRO_5026813064" evidence="1">
    <location>
        <begin position="27"/>
        <end position="163"/>
    </location>
</feature>
<evidence type="ECO:0000313" key="3">
    <source>
        <dbReference type="EMBL" id="QJW89707.1"/>
    </source>
</evidence>